<comment type="caution">
    <text evidence="1">The sequence shown here is derived from an EMBL/GenBank/DDBJ whole genome shotgun (WGS) entry which is preliminary data.</text>
</comment>
<reference evidence="1 2" key="1">
    <citation type="submission" date="2014-07" db="EMBL/GenBank/DDBJ databases">
        <title>Genome of Chryseobacterium formosense LMG 24722.</title>
        <authorList>
            <person name="Pipes S.E."/>
            <person name="Stropko S.J."/>
            <person name="Newman J.D."/>
        </authorList>
    </citation>
    <scope>NUCLEOTIDE SEQUENCE [LARGE SCALE GENOMIC DNA]</scope>
    <source>
        <strain evidence="1 2">LMG 24722</strain>
    </source>
</reference>
<name>A0A085ZA76_9FLAO</name>
<keyword evidence="2" id="KW-1185">Reference proteome</keyword>
<proteinExistence type="predicted"/>
<dbReference type="Proteomes" id="UP000028713">
    <property type="component" value="Unassembled WGS sequence"/>
</dbReference>
<evidence type="ECO:0000313" key="2">
    <source>
        <dbReference type="Proteomes" id="UP000028713"/>
    </source>
</evidence>
<evidence type="ECO:0000313" key="1">
    <source>
        <dbReference type="EMBL" id="KFF01340.1"/>
    </source>
</evidence>
<protein>
    <submittedName>
        <fullName evidence="1">Uncharacterized protein</fullName>
    </submittedName>
</protein>
<dbReference type="EMBL" id="JPRP01000001">
    <property type="protein sequence ID" value="KFF01340.1"/>
    <property type="molecule type" value="Genomic_DNA"/>
</dbReference>
<organism evidence="1 2">
    <name type="scientific">Chryseobacterium formosense</name>
    <dbReference type="NCBI Taxonomy" id="236814"/>
    <lineage>
        <taxon>Bacteria</taxon>
        <taxon>Pseudomonadati</taxon>
        <taxon>Bacteroidota</taxon>
        <taxon>Flavobacteriia</taxon>
        <taxon>Flavobacteriales</taxon>
        <taxon>Weeksellaceae</taxon>
        <taxon>Chryseobacterium group</taxon>
        <taxon>Chryseobacterium</taxon>
    </lineage>
</organism>
<accession>A0A085ZA76</accession>
<gene>
    <name evidence="1" type="ORF">IX39_12240</name>
</gene>
<dbReference type="AlphaFoldDB" id="A0A085ZA76"/>
<sequence>MSKRIEFLEDYDFESDKTNYIYFKNFILNFELTNNDWYNSLIIELADRLEIVDNVLYDRYLEYLSHRRHYLFKLSILDYFINNHSFYYKIYKADDFKSIYDMKSTKYIVKNQIIVNNLFFIQQDRDAQIEELLINMEKTTDYRSHIRVINYIMNFELDNFIDIKKLRDLITITLSKKFGRAVDLKLIEFKDYLQI</sequence>